<dbReference type="PANTHER" id="PTHR46268">
    <property type="entry name" value="STRESS RESPONSE PROTEIN NHAX"/>
    <property type="match status" value="1"/>
</dbReference>
<dbReference type="AlphaFoldDB" id="R7YBW6"/>
<name>R7YBW6_9ACTN</name>
<proteinExistence type="inferred from homology"/>
<dbReference type="Proteomes" id="UP000013569">
    <property type="component" value="Unassembled WGS sequence"/>
</dbReference>
<dbReference type="SUPFAM" id="SSF52402">
    <property type="entry name" value="Adenine nucleotide alpha hydrolases-like"/>
    <property type="match status" value="2"/>
</dbReference>
<organism evidence="5 6">
    <name type="scientific">Gordonia terrae C-6</name>
    <dbReference type="NCBI Taxonomy" id="1316928"/>
    <lineage>
        <taxon>Bacteria</taxon>
        <taxon>Bacillati</taxon>
        <taxon>Actinomycetota</taxon>
        <taxon>Actinomycetes</taxon>
        <taxon>Mycobacteriales</taxon>
        <taxon>Gordoniaceae</taxon>
        <taxon>Gordonia</taxon>
    </lineage>
</organism>
<dbReference type="GO" id="GO:0005524">
    <property type="term" value="F:ATP binding"/>
    <property type="evidence" value="ECO:0007669"/>
    <property type="project" value="UniProtKB-KW"/>
</dbReference>
<feature type="domain" description="UspA" evidence="4">
    <location>
        <begin position="15"/>
        <end position="151"/>
    </location>
</feature>
<keyword evidence="3" id="KW-0067">ATP-binding</keyword>
<evidence type="ECO:0000256" key="2">
    <source>
        <dbReference type="ARBA" id="ARBA00022741"/>
    </source>
</evidence>
<dbReference type="Pfam" id="PF00582">
    <property type="entry name" value="Usp"/>
    <property type="match status" value="2"/>
</dbReference>
<comment type="caution">
    <text evidence="5">The sequence shown here is derived from an EMBL/GenBank/DDBJ whole genome shotgun (WGS) entry which is preliminary data.</text>
</comment>
<dbReference type="PATRIC" id="fig|1316928.3.peg.1382"/>
<evidence type="ECO:0000256" key="3">
    <source>
        <dbReference type="ARBA" id="ARBA00022840"/>
    </source>
</evidence>
<dbReference type="InterPro" id="IPR006016">
    <property type="entry name" value="UspA"/>
</dbReference>
<comment type="similarity">
    <text evidence="1">Belongs to the universal stress protein A family.</text>
</comment>
<dbReference type="PANTHER" id="PTHR46268:SF27">
    <property type="entry name" value="UNIVERSAL STRESS PROTEIN RV2623"/>
    <property type="match status" value="1"/>
</dbReference>
<accession>R7YBW6</accession>
<evidence type="ECO:0000313" key="5">
    <source>
        <dbReference type="EMBL" id="EON33518.1"/>
    </source>
</evidence>
<dbReference type="InterPro" id="IPR014729">
    <property type="entry name" value="Rossmann-like_a/b/a_fold"/>
</dbReference>
<keyword evidence="2" id="KW-0547">Nucleotide-binding</keyword>
<evidence type="ECO:0000256" key="1">
    <source>
        <dbReference type="ARBA" id="ARBA00008791"/>
    </source>
</evidence>
<protein>
    <submittedName>
        <fullName evidence="5">Universal stress protein</fullName>
    </submittedName>
</protein>
<reference evidence="5 6" key="1">
    <citation type="journal article" date="2013" name="Genome Announc.">
        <title>Draft Genome Sequence of a Benzothiophene-Desulfurizing Bacterium, Gordona terrae Strain C-6.</title>
        <authorList>
            <person name="Wang W."/>
            <person name="Ma T."/>
            <person name="Ren Y."/>
            <person name="Li G."/>
        </authorList>
    </citation>
    <scope>NUCLEOTIDE SEQUENCE [LARGE SCALE GENOMIC DNA]</scope>
    <source>
        <strain evidence="5 6">C-6</strain>
    </source>
</reference>
<evidence type="ECO:0000259" key="4">
    <source>
        <dbReference type="Pfam" id="PF00582"/>
    </source>
</evidence>
<dbReference type="PRINTS" id="PR01438">
    <property type="entry name" value="UNVRSLSTRESS"/>
</dbReference>
<sequence length="307" mass="31958">MRPAEGAAALTASTIVGIDGSATARAAACWAARDALLHHSPVELISAACPSAGLVAESPHSLDPLRRRAERALSESNRAIRESSGAAAESPVRIATRVECAPPIPTLLEASSAARVLVVGNRGHRAGDRVALGSVALALAEHSRCPLTVIRDPGSTPPERTSAAVVVGVDGSPASRLAATSAFEQAAVRGVPVTVVHAWRDSDGSDVDPTAPSPEHGLAWRALRATVATWLDDELTGLRHDHPAVRVRCAIVRDRPARALLDHAQAAQLVVVGARGRGGFDRMLVGSTTLAVLQRARCPVLIVPHDR</sequence>
<dbReference type="InterPro" id="IPR006015">
    <property type="entry name" value="Universal_stress_UspA"/>
</dbReference>
<dbReference type="EMBL" id="AQPW01000005">
    <property type="protein sequence ID" value="EON33518.1"/>
    <property type="molecule type" value="Genomic_DNA"/>
</dbReference>
<feature type="domain" description="UspA" evidence="4">
    <location>
        <begin position="165"/>
        <end position="304"/>
    </location>
</feature>
<dbReference type="Gene3D" id="3.40.50.620">
    <property type="entry name" value="HUPs"/>
    <property type="match status" value="2"/>
</dbReference>
<evidence type="ECO:0000313" key="6">
    <source>
        <dbReference type="Proteomes" id="UP000013569"/>
    </source>
</evidence>
<gene>
    <name evidence="5" type="ORF">GTC6_06879</name>
</gene>